<feature type="region of interest" description="Disordered" evidence="1">
    <location>
        <begin position="70"/>
        <end position="89"/>
    </location>
</feature>
<evidence type="ECO:0000313" key="2">
    <source>
        <dbReference type="EMBL" id="KAG7087231.1"/>
    </source>
</evidence>
<reference evidence="2" key="1">
    <citation type="journal article" date="2021" name="Genome Biol. Evol.">
        <title>The assembled and annotated genome of the fairy-ring fungus Marasmius oreades.</title>
        <authorList>
            <person name="Hiltunen M."/>
            <person name="Ament-Velasquez S.L."/>
            <person name="Johannesson H."/>
        </authorList>
    </citation>
    <scope>NUCLEOTIDE SEQUENCE</scope>
    <source>
        <strain evidence="2">03SP1</strain>
    </source>
</reference>
<dbReference type="GeneID" id="66082287"/>
<gene>
    <name evidence="2" type="ORF">E1B28_013212</name>
</gene>
<evidence type="ECO:0000313" key="3">
    <source>
        <dbReference type="Proteomes" id="UP001049176"/>
    </source>
</evidence>
<dbReference type="EMBL" id="CM032189">
    <property type="protein sequence ID" value="KAG7087231.1"/>
    <property type="molecule type" value="Genomic_DNA"/>
</dbReference>
<comment type="caution">
    <text evidence="2">The sequence shown here is derived from an EMBL/GenBank/DDBJ whole genome shotgun (WGS) entry which is preliminary data.</text>
</comment>
<keyword evidence="3" id="KW-1185">Reference proteome</keyword>
<dbReference type="KEGG" id="more:E1B28_013212"/>
<accession>A0A9P7RQ38</accession>
<protein>
    <submittedName>
        <fullName evidence="2">Uncharacterized protein</fullName>
    </submittedName>
</protein>
<feature type="compositionally biased region" description="Low complexity" evidence="1">
    <location>
        <begin position="119"/>
        <end position="137"/>
    </location>
</feature>
<dbReference type="RefSeq" id="XP_043003702.1">
    <property type="nucleotide sequence ID" value="XM_043158357.1"/>
</dbReference>
<evidence type="ECO:0000256" key="1">
    <source>
        <dbReference type="SAM" id="MobiDB-lite"/>
    </source>
</evidence>
<feature type="region of interest" description="Disordered" evidence="1">
    <location>
        <begin position="27"/>
        <end position="48"/>
    </location>
</feature>
<name>A0A9P7RQ38_9AGAR</name>
<organism evidence="2 3">
    <name type="scientific">Marasmius oreades</name>
    <name type="common">fairy-ring Marasmius</name>
    <dbReference type="NCBI Taxonomy" id="181124"/>
    <lineage>
        <taxon>Eukaryota</taxon>
        <taxon>Fungi</taxon>
        <taxon>Dikarya</taxon>
        <taxon>Basidiomycota</taxon>
        <taxon>Agaricomycotina</taxon>
        <taxon>Agaricomycetes</taxon>
        <taxon>Agaricomycetidae</taxon>
        <taxon>Agaricales</taxon>
        <taxon>Marasmiineae</taxon>
        <taxon>Marasmiaceae</taxon>
        <taxon>Marasmius</taxon>
    </lineage>
</organism>
<dbReference type="Proteomes" id="UP001049176">
    <property type="component" value="Chromosome 9"/>
</dbReference>
<proteinExistence type="predicted"/>
<dbReference type="AlphaFoldDB" id="A0A9P7RQ38"/>
<feature type="region of interest" description="Disordered" evidence="1">
    <location>
        <begin position="115"/>
        <end position="178"/>
    </location>
</feature>
<sequence length="259" mass="27489">MPSDSNSDDPVYYIHYNRYGFREVVPGRRLRPNPNAQRPYSSSTSSSTRQFNESWFNYHNLTDVSYPSSLSISLSNSNGSSLGTSGGQSPLTSFPTYAPAAAAWSGYSTTQLPGPFPGHSAGATHSRTSSTSSHGSGYEADRSESDYAGEETANAPSHRAVGHGRSANAPSNHPAAGQVLENSRNSLGSDFSGGQYGQFNHASSSTAAIRAAAGSPLYPVSAEAPEVTFWTCGYCGQRILGTATETHCYLCDGFRKSKE</sequence>